<dbReference type="EC" id="2.7.1.180" evidence="2 11"/>
<comment type="similarity">
    <text evidence="1 11">Belongs to the ApbE family.</text>
</comment>
<dbReference type="Proteomes" id="UP000291106">
    <property type="component" value="Chromosome"/>
</dbReference>
<evidence type="ECO:0000256" key="7">
    <source>
        <dbReference type="ARBA" id="ARBA00022827"/>
    </source>
</evidence>
<keyword evidence="8 11" id="KW-0460">Magnesium</keyword>
<dbReference type="SUPFAM" id="SSF143631">
    <property type="entry name" value="ApbE-like"/>
    <property type="match status" value="1"/>
</dbReference>
<comment type="catalytic activity">
    <reaction evidence="10 11">
        <text>L-threonyl-[protein] + FAD = FMN-L-threonyl-[protein] + AMP + H(+)</text>
        <dbReference type="Rhea" id="RHEA:36847"/>
        <dbReference type="Rhea" id="RHEA-COMP:11060"/>
        <dbReference type="Rhea" id="RHEA-COMP:11061"/>
        <dbReference type="ChEBI" id="CHEBI:15378"/>
        <dbReference type="ChEBI" id="CHEBI:30013"/>
        <dbReference type="ChEBI" id="CHEBI:57692"/>
        <dbReference type="ChEBI" id="CHEBI:74257"/>
        <dbReference type="ChEBI" id="CHEBI:456215"/>
        <dbReference type="EC" id="2.7.1.180"/>
    </reaction>
</comment>
<comment type="cofactor">
    <cofactor evidence="12">
        <name>Mg(2+)</name>
        <dbReference type="ChEBI" id="CHEBI:18420"/>
    </cofactor>
    <cofactor evidence="12">
        <name>Mn(2+)</name>
        <dbReference type="ChEBI" id="CHEBI:29035"/>
    </cofactor>
    <text evidence="12">Magnesium. Can also use manganese.</text>
</comment>
<feature type="binding site" evidence="12">
    <location>
        <position position="286"/>
    </location>
    <ligand>
        <name>Mg(2+)</name>
        <dbReference type="ChEBI" id="CHEBI:18420"/>
    </ligand>
</feature>
<dbReference type="PANTHER" id="PTHR30040:SF2">
    <property type="entry name" value="FAD:PROTEIN FMN TRANSFERASE"/>
    <property type="match status" value="1"/>
</dbReference>
<dbReference type="PANTHER" id="PTHR30040">
    <property type="entry name" value="THIAMINE BIOSYNTHESIS LIPOPROTEIN APBE"/>
    <property type="match status" value="1"/>
</dbReference>
<keyword evidence="6 11" id="KW-0479">Metal-binding</keyword>
<evidence type="ECO:0000256" key="11">
    <source>
        <dbReference type="PIRNR" id="PIRNR006268"/>
    </source>
</evidence>
<reference evidence="14 15" key="1">
    <citation type="submission" date="2019-02" db="EMBL/GenBank/DDBJ databases">
        <title>Shewanella sp. D4-2 isolated from Dokdo Island.</title>
        <authorList>
            <person name="Baek K."/>
        </authorList>
    </citation>
    <scope>NUCLEOTIDE SEQUENCE [LARGE SCALE GENOMIC DNA]</scope>
    <source>
        <strain evidence="14 15">D4-2</strain>
    </source>
</reference>
<protein>
    <recommendedName>
        <fullName evidence="3 11">FAD:protein FMN transferase</fullName>
        <ecNumber evidence="2 11">2.7.1.180</ecNumber>
    </recommendedName>
    <alternativeName>
        <fullName evidence="9 11">Flavin transferase</fullName>
    </alternativeName>
</protein>
<dbReference type="RefSeq" id="WP_130599025.1">
    <property type="nucleotide sequence ID" value="NZ_CP036200.1"/>
</dbReference>
<dbReference type="GO" id="GO:0016740">
    <property type="term" value="F:transferase activity"/>
    <property type="evidence" value="ECO:0007669"/>
    <property type="project" value="UniProtKB-UniRule"/>
</dbReference>
<dbReference type="InterPro" id="IPR024932">
    <property type="entry name" value="ApbE"/>
</dbReference>
<dbReference type="InterPro" id="IPR003374">
    <property type="entry name" value="ApbE-like_sf"/>
</dbReference>
<keyword evidence="4 11" id="KW-0285">Flavoprotein</keyword>
<dbReference type="Pfam" id="PF02424">
    <property type="entry name" value="ApbE"/>
    <property type="match status" value="1"/>
</dbReference>
<evidence type="ECO:0000256" key="2">
    <source>
        <dbReference type="ARBA" id="ARBA00011955"/>
    </source>
</evidence>
<gene>
    <name evidence="14" type="ORF">EXU30_08180</name>
</gene>
<dbReference type="Gene3D" id="3.10.520.10">
    <property type="entry name" value="ApbE-like domains"/>
    <property type="match status" value="1"/>
</dbReference>
<feature type="chain" id="PRO_5039948318" description="FAD:protein FMN transferase" evidence="13">
    <location>
        <begin position="22"/>
        <end position="334"/>
    </location>
</feature>
<sequence length="334" mass="36548">MKSVIISSLTFSLIVSPLTLAQDLPRLKGRTMGNDYLVTWDDEHHSPKKMISLYQQIEQRLSNISSAMSTWDKQSELSQINQSIATTNITMSPELTHVVVEAKRLAELTQGSLDVTVTPLIQLWGFGEDSKARTQPSDAAIAHAMTQVGIDKISINGNQLTREHDEVRINLSAIAKGYGVDAIAEVLKENGINNFLVDIGGEVKVSGTKQDEPWVVGIEKPAAYAANPMTAIALTNKAVATSGDYRNYFKQDGKHYSHIINPKTGKPVPHQVVSTTVIHDSCMTADGLATALMIMPIKDSLALAEKMALPVMIIENQVDELVIHESSAFKQYQP</sequence>
<dbReference type="AlphaFoldDB" id="A0A411PGP4"/>
<dbReference type="KEGG" id="smai:EXU30_08180"/>
<keyword evidence="5 11" id="KW-0808">Transferase</keyword>
<evidence type="ECO:0000256" key="3">
    <source>
        <dbReference type="ARBA" id="ARBA00016337"/>
    </source>
</evidence>
<evidence type="ECO:0000256" key="12">
    <source>
        <dbReference type="PIRSR" id="PIRSR006268-2"/>
    </source>
</evidence>
<evidence type="ECO:0000256" key="13">
    <source>
        <dbReference type="SAM" id="SignalP"/>
    </source>
</evidence>
<keyword evidence="13" id="KW-0732">Signal</keyword>
<evidence type="ECO:0000256" key="8">
    <source>
        <dbReference type="ARBA" id="ARBA00022842"/>
    </source>
</evidence>
<evidence type="ECO:0000256" key="1">
    <source>
        <dbReference type="ARBA" id="ARBA00008282"/>
    </source>
</evidence>
<evidence type="ECO:0000256" key="4">
    <source>
        <dbReference type="ARBA" id="ARBA00022630"/>
    </source>
</evidence>
<organism evidence="14 15">
    <name type="scientific">Shewanella maritima</name>
    <dbReference type="NCBI Taxonomy" id="2520507"/>
    <lineage>
        <taxon>Bacteria</taxon>
        <taxon>Pseudomonadati</taxon>
        <taxon>Pseudomonadota</taxon>
        <taxon>Gammaproteobacteria</taxon>
        <taxon>Alteromonadales</taxon>
        <taxon>Shewanellaceae</taxon>
        <taxon>Shewanella</taxon>
    </lineage>
</organism>
<dbReference type="PIRSF" id="PIRSF006268">
    <property type="entry name" value="ApbE"/>
    <property type="match status" value="1"/>
</dbReference>
<feature type="signal peptide" evidence="13">
    <location>
        <begin position="1"/>
        <end position="21"/>
    </location>
</feature>
<dbReference type="GO" id="GO:0046872">
    <property type="term" value="F:metal ion binding"/>
    <property type="evidence" value="ECO:0007669"/>
    <property type="project" value="UniProtKB-UniRule"/>
</dbReference>
<evidence type="ECO:0000256" key="6">
    <source>
        <dbReference type="ARBA" id="ARBA00022723"/>
    </source>
</evidence>
<keyword evidence="7 11" id="KW-0274">FAD</keyword>
<evidence type="ECO:0000256" key="5">
    <source>
        <dbReference type="ARBA" id="ARBA00022679"/>
    </source>
</evidence>
<dbReference type="EMBL" id="CP036200">
    <property type="protein sequence ID" value="QBF82668.1"/>
    <property type="molecule type" value="Genomic_DNA"/>
</dbReference>
<evidence type="ECO:0000256" key="9">
    <source>
        <dbReference type="ARBA" id="ARBA00031306"/>
    </source>
</evidence>
<name>A0A411PGP4_9GAMM</name>
<evidence type="ECO:0000256" key="10">
    <source>
        <dbReference type="ARBA" id="ARBA00048540"/>
    </source>
</evidence>
<evidence type="ECO:0000313" key="14">
    <source>
        <dbReference type="EMBL" id="QBF82668.1"/>
    </source>
</evidence>
<proteinExistence type="inferred from homology"/>
<keyword evidence="15" id="KW-1185">Reference proteome</keyword>
<accession>A0A411PGP4</accession>
<evidence type="ECO:0000313" key="15">
    <source>
        <dbReference type="Proteomes" id="UP000291106"/>
    </source>
</evidence>
<feature type="binding site" evidence="12">
    <location>
        <position position="290"/>
    </location>
    <ligand>
        <name>Mg(2+)</name>
        <dbReference type="ChEBI" id="CHEBI:18420"/>
    </ligand>
</feature>
<feature type="binding site" evidence="12">
    <location>
        <position position="173"/>
    </location>
    <ligand>
        <name>Mg(2+)</name>
        <dbReference type="ChEBI" id="CHEBI:18420"/>
    </ligand>
</feature>
<dbReference type="OrthoDB" id="9778595at2"/>